<dbReference type="Proteomes" id="UP000298381">
    <property type="component" value="Unassembled WGS sequence"/>
</dbReference>
<evidence type="ECO:0000313" key="1">
    <source>
        <dbReference type="EMBL" id="TFZ41800.1"/>
    </source>
</evidence>
<reference evidence="1 2" key="1">
    <citation type="submission" date="2019-03" db="EMBL/GenBank/DDBJ databases">
        <title>Draft genome sequence data and analysis of a Fermenting Bacterium, Soehngenia longevitae strain 1933PT, isolated from petroleum reservoir in Azerbaijan.</title>
        <authorList>
            <person name="Grouzdev D.S."/>
            <person name="Bidzhieva S.K."/>
            <person name="Sokolova D.S."/>
            <person name="Tourova T.P."/>
            <person name="Poltaraus A.B."/>
            <person name="Nazina T.N."/>
        </authorList>
    </citation>
    <scope>NUCLEOTIDE SEQUENCE [LARGE SCALE GENOMIC DNA]</scope>
    <source>
        <strain evidence="1 2">1933P</strain>
    </source>
</reference>
<accession>A0A4Z0DA98</accession>
<dbReference type="AlphaFoldDB" id="A0A4Z0DA98"/>
<dbReference type="EMBL" id="SRIB01000001">
    <property type="protein sequence ID" value="TFZ41800.1"/>
    <property type="molecule type" value="Genomic_DNA"/>
</dbReference>
<name>A0A4Z0DA98_9FIRM</name>
<organism evidence="1 2">
    <name type="scientific">Soehngenia longivitae</name>
    <dbReference type="NCBI Taxonomy" id="2562294"/>
    <lineage>
        <taxon>Bacteria</taxon>
        <taxon>Bacillati</taxon>
        <taxon>Bacillota</taxon>
        <taxon>Tissierellia</taxon>
        <taxon>Tissierellales</taxon>
        <taxon>Tissierellaceae</taxon>
        <taxon>Soehngenia</taxon>
    </lineage>
</organism>
<keyword evidence="2" id="KW-1185">Reference proteome</keyword>
<proteinExistence type="predicted"/>
<gene>
    <name evidence="1" type="ORF">E4100_01320</name>
</gene>
<protein>
    <submittedName>
        <fullName evidence="1">Uncharacterized protein</fullName>
    </submittedName>
</protein>
<comment type="caution">
    <text evidence="1">The sequence shown here is derived from an EMBL/GenBank/DDBJ whole genome shotgun (WGS) entry which is preliminary data.</text>
</comment>
<dbReference type="OrthoDB" id="3035485at2"/>
<dbReference type="RefSeq" id="WP_135270061.1">
    <property type="nucleotide sequence ID" value="NZ_SRIB01000001.1"/>
</dbReference>
<evidence type="ECO:0000313" key="2">
    <source>
        <dbReference type="Proteomes" id="UP000298381"/>
    </source>
</evidence>
<sequence>MRVRKSVLILLVVSILLVSSFIVFKEERDVRYTDAELEEMSADDLYEVLTKNGLQVDENLKKILTEDQLVEYIKSDFHLLKNGGTSRNYSEYEKLADDIKNIYENNLRK</sequence>